<gene>
    <name evidence="1" type="ORF">FHU39_004608</name>
</gene>
<dbReference type="RefSeq" id="WP_183323003.1">
    <property type="nucleotide sequence ID" value="NZ_JACHVQ010000006.1"/>
</dbReference>
<dbReference type="EMBL" id="JACHVQ010000006">
    <property type="protein sequence ID" value="MBB2894562.1"/>
    <property type="molecule type" value="Genomic_DNA"/>
</dbReference>
<reference evidence="1 2" key="1">
    <citation type="submission" date="2020-08" db="EMBL/GenBank/DDBJ databases">
        <title>Sequencing the genomes of 1000 actinobacteria strains.</title>
        <authorList>
            <person name="Klenk H.-P."/>
        </authorList>
    </citation>
    <scope>NUCLEOTIDE SEQUENCE [LARGE SCALE GENOMIC DNA]</scope>
    <source>
        <strain evidence="1 2">DSM 105369</strain>
    </source>
</reference>
<dbReference type="Proteomes" id="UP000559182">
    <property type="component" value="Unassembled WGS sequence"/>
</dbReference>
<evidence type="ECO:0000313" key="1">
    <source>
        <dbReference type="EMBL" id="MBB2894562.1"/>
    </source>
</evidence>
<proteinExistence type="predicted"/>
<sequence>MYELEGAPTKENPVEMECSVQSRLLSLIGQEVPAGDYRDHIGPIVRVTDNGDVQLLAE</sequence>
<comment type="caution">
    <text evidence="1">The sequence shown here is derived from an EMBL/GenBank/DDBJ whole genome shotgun (WGS) entry which is preliminary data.</text>
</comment>
<protein>
    <submittedName>
        <fullName evidence="1">Uncharacterized protein</fullName>
    </submittedName>
</protein>
<organism evidence="1 2">
    <name type="scientific">Flexivirga oryzae</name>
    <dbReference type="NCBI Taxonomy" id="1794944"/>
    <lineage>
        <taxon>Bacteria</taxon>
        <taxon>Bacillati</taxon>
        <taxon>Actinomycetota</taxon>
        <taxon>Actinomycetes</taxon>
        <taxon>Micrococcales</taxon>
        <taxon>Dermacoccaceae</taxon>
        <taxon>Flexivirga</taxon>
    </lineage>
</organism>
<accession>A0A839NJN3</accession>
<keyword evidence="2" id="KW-1185">Reference proteome</keyword>
<evidence type="ECO:0000313" key="2">
    <source>
        <dbReference type="Proteomes" id="UP000559182"/>
    </source>
</evidence>
<name>A0A839NJN3_9MICO</name>
<dbReference type="AlphaFoldDB" id="A0A839NJN3"/>